<dbReference type="GO" id="GO:0005524">
    <property type="term" value="F:ATP binding"/>
    <property type="evidence" value="ECO:0007669"/>
    <property type="project" value="UniProtKB-KW"/>
</dbReference>
<dbReference type="GO" id="GO:0005737">
    <property type="term" value="C:cytoplasm"/>
    <property type="evidence" value="ECO:0007669"/>
    <property type="project" value="TreeGrafter"/>
</dbReference>
<proteinExistence type="predicted"/>
<dbReference type="InterPro" id="IPR050187">
    <property type="entry name" value="Lipid_Phosphate_FormReg"/>
</dbReference>
<keyword evidence="3 6" id="KW-0418">Kinase</keyword>
<feature type="domain" description="DAGKc" evidence="5">
    <location>
        <begin position="121"/>
        <end position="262"/>
    </location>
</feature>
<evidence type="ECO:0000256" key="1">
    <source>
        <dbReference type="ARBA" id="ARBA00022679"/>
    </source>
</evidence>
<accession>A0A1V9ZKZ1</accession>
<dbReference type="EMBL" id="JNBR01000084">
    <property type="protein sequence ID" value="OQR98460.1"/>
    <property type="molecule type" value="Genomic_DNA"/>
</dbReference>
<name>A0A1V9ZKZ1_ACHHY</name>
<protein>
    <submittedName>
        <fullName evidence="6">Sphingosine kinase</fullName>
    </submittedName>
</protein>
<dbReference type="PANTHER" id="PTHR12358">
    <property type="entry name" value="SPHINGOSINE KINASE"/>
    <property type="match status" value="1"/>
</dbReference>
<dbReference type="InterPro" id="IPR001206">
    <property type="entry name" value="Diacylglycerol_kinase_cat_dom"/>
</dbReference>
<keyword evidence="1" id="KW-0808">Transferase</keyword>
<dbReference type="InterPro" id="IPR017438">
    <property type="entry name" value="ATP-NAD_kinase_N"/>
</dbReference>
<organism evidence="6 7">
    <name type="scientific">Achlya hypogyna</name>
    <name type="common">Oomycete</name>
    <name type="synonym">Protoachlya hypogyna</name>
    <dbReference type="NCBI Taxonomy" id="1202772"/>
    <lineage>
        <taxon>Eukaryota</taxon>
        <taxon>Sar</taxon>
        <taxon>Stramenopiles</taxon>
        <taxon>Oomycota</taxon>
        <taxon>Saprolegniomycetes</taxon>
        <taxon>Saprolegniales</taxon>
        <taxon>Achlyaceae</taxon>
        <taxon>Achlya</taxon>
    </lineage>
</organism>
<dbReference type="Gene3D" id="3.40.50.10330">
    <property type="entry name" value="Probable inorganic polyphosphate/atp-NAD kinase, domain 1"/>
    <property type="match status" value="1"/>
</dbReference>
<dbReference type="Proteomes" id="UP000243579">
    <property type="component" value="Unassembled WGS sequence"/>
</dbReference>
<evidence type="ECO:0000256" key="4">
    <source>
        <dbReference type="ARBA" id="ARBA00022840"/>
    </source>
</evidence>
<dbReference type="OrthoDB" id="3853857at2759"/>
<dbReference type="GO" id="GO:0001727">
    <property type="term" value="F:lipid kinase activity"/>
    <property type="evidence" value="ECO:0007669"/>
    <property type="project" value="TreeGrafter"/>
</dbReference>
<keyword evidence="7" id="KW-1185">Reference proteome</keyword>
<dbReference type="GO" id="GO:0016020">
    <property type="term" value="C:membrane"/>
    <property type="evidence" value="ECO:0007669"/>
    <property type="project" value="TreeGrafter"/>
</dbReference>
<evidence type="ECO:0000256" key="2">
    <source>
        <dbReference type="ARBA" id="ARBA00022741"/>
    </source>
</evidence>
<dbReference type="SMART" id="SM00046">
    <property type="entry name" value="DAGKc"/>
    <property type="match status" value="1"/>
</dbReference>
<keyword evidence="4" id="KW-0067">ATP-binding</keyword>
<dbReference type="PROSITE" id="PS50146">
    <property type="entry name" value="DAGK"/>
    <property type="match status" value="1"/>
</dbReference>
<dbReference type="Pfam" id="PF00781">
    <property type="entry name" value="DAGK_cat"/>
    <property type="match status" value="1"/>
</dbReference>
<gene>
    <name evidence="6" type="ORF">ACHHYP_08581</name>
</gene>
<evidence type="ECO:0000313" key="6">
    <source>
        <dbReference type="EMBL" id="OQR98460.1"/>
    </source>
</evidence>
<dbReference type="AlphaFoldDB" id="A0A1V9ZKZ1"/>
<sequence>MLTSSAFVYARHAATVSAETDGLRIAVPGKPKMDTLFRWADVLGASAGDGTAMALTLHLMEKHKNGKRRLRDVELTQSQTSDGIHQQEVDKWLRIVEFFASPLRDTSDALPSIDLIMQTPPKQRKFMVLINPVGGTGKGEKVFEKILPIFTHANIHVERIVTERANHAVEIAEKLDLTAYDCVVVIGGDGFAYEVIQGFMKRSDWADAIQFPFAVVPAGSGNGLAKTMAEAAAELCTPESSTYIAAKGRPLELDLASLRNATHTSFIFLSLSWAFMAEVDIESEKYRYLGSQRFTFAAIAKVMSSKSWSGKFSYLEADEADVPSYWSTDSPRGPRPHVALLPAVGEELPEGWKTIEGAFSLFWAMNVSHAATDAHVAPHAQLNDGHLHVVLMEGKVSKGDYMGALLGLEKGQHIEKPNVKVVKTRAFQLETPEADLLSADGERYGGGVCQVEVHRGMARVMGILK</sequence>
<dbReference type="Gene3D" id="2.60.200.40">
    <property type="match status" value="1"/>
</dbReference>
<evidence type="ECO:0000313" key="7">
    <source>
        <dbReference type="Proteomes" id="UP000243579"/>
    </source>
</evidence>
<keyword evidence="2" id="KW-0547">Nucleotide-binding</keyword>
<dbReference type="SUPFAM" id="SSF111331">
    <property type="entry name" value="NAD kinase/diacylglycerol kinase-like"/>
    <property type="match status" value="1"/>
</dbReference>
<evidence type="ECO:0000259" key="5">
    <source>
        <dbReference type="PROSITE" id="PS50146"/>
    </source>
</evidence>
<reference evidence="6 7" key="1">
    <citation type="journal article" date="2014" name="Genome Biol. Evol.">
        <title>The secreted proteins of Achlya hypogyna and Thraustotheca clavata identify the ancestral oomycete secretome and reveal gene acquisitions by horizontal gene transfer.</title>
        <authorList>
            <person name="Misner I."/>
            <person name="Blouin N."/>
            <person name="Leonard G."/>
            <person name="Richards T.A."/>
            <person name="Lane C.E."/>
        </authorList>
    </citation>
    <scope>NUCLEOTIDE SEQUENCE [LARGE SCALE GENOMIC DNA]</scope>
    <source>
        <strain evidence="6 7">ATCC 48635</strain>
    </source>
</reference>
<dbReference type="GO" id="GO:0046512">
    <property type="term" value="P:sphingosine biosynthetic process"/>
    <property type="evidence" value="ECO:0007669"/>
    <property type="project" value="TreeGrafter"/>
</dbReference>
<dbReference type="Pfam" id="PF19279">
    <property type="entry name" value="YegS_C"/>
    <property type="match status" value="1"/>
</dbReference>
<dbReference type="PANTHER" id="PTHR12358:SF31">
    <property type="entry name" value="ACYLGLYCEROL KINASE, MITOCHONDRIAL"/>
    <property type="match status" value="1"/>
</dbReference>
<dbReference type="InterPro" id="IPR045540">
    <property type="entry name" value="YegS/DAGK_C"/>
</dbReference>
<dbReference type="InterPro" id="IPR016064">
    <property type="entry name" value="NAD/diacylglycerol_kinase_sf"/>
</dbReference>
<comment type="caution">
    <text evidence="6">The sequence shown here is derived from an EMBL/GenBank/DDBJ whole genome shotgun (WGS) entry which is preliminary data.</text>
</comment>
<evidence type="ECO:0000256" key="3">
    <source>
        <dbReference type="ARBA" id="ARBA00022777"/>
    </source>
</evidence>
<dbReference type="STRING" id="1202772.A0A1V9ZKZ1"/>